<protein>
    <submittedName>
        <fullName evidence="2">IS1634 family transposase</fullName>
    </submittedName>
</protein>
<reference evidence="2" key="1">
    <citation type="submission" date="2024-01" db="EMBL/GenBank/DDBJ databases">
        <title>Genome sequence of Mycoplasma ciconiae type strain DSM 25251.</title>
        <authorList>
            <person name="Spergser J."/>
        </authorList>
    </citation>
    <scope>NUCLEOTIDE SEQUENCE [LARGE SCALE GENOMIC DNA]</scope>
    <source>
        <strain evidence="2">DSM 25251</strain>
    </source>
</reference>
<dbReference type="InterPro" id="IPR012337">
    <property type="entry name" value="RNaseH-like_sf"/>
</dbReference>
<keyword evidence="3" id="KW-1185">Reference proteome</keyword>
<evidence type="ECO:0000259" key="1">
    <source>
        <dbReference type="Pfam" id="PF01609"/>
    </source>
</evidence>
<comment type="caution">
    <text evidence="2">The sequence shown here is derived from an EMBL/GenBank/DDBJ whole genome shotgun (WGS) entry which is preliminary data.</text>
</comment>
<evidence type="ECO:0000313" key="2">
    <source>
        <dbReference type="EMBL" id="MEE3928631.1"/>
    </source>
</evidence>
<dbReference type="Proteomes" id="UP001344817">
    <property type="component" value="Unassembled WGS sequence"/>
</dbReference>
<dbReference type="InterPro" id="IPR047654">
    <property type="entry name" value="IS1634_transpos"/>
</dbReference>
<name>A0ABU7MM73_9BACT</name>
<feature type="domain" description="Transposase IS4-like" evidence="1">
    <location>
        <begin position="196"/>
        <end position="478"/>
    </location>
</feature>
<dbReference type="NCBIfam" id="NF033559">
    <property type="entry name" value="transpos_IS1634"/>
    <property type="match status" value="1"/>
</dbReference>
<dbReference type="PANTHER" id="PTHR34614:SF2">
    <property type="entry name" value="TRANSPOSASE IS4-LIKE DOMAIN-CONTAINING PROTEIN"/>
    <property type="match status" value="1"/>
</dbReference>
<proteinExistence type="predicted"/>
<dbReference type="PANTHER" id="PTHR34614">
    <property type="match status" value="1"/>
</dbReference>
<gene>
    <name evidence="2" type="ORF">V2E24_03535</name>
</gene>
<dbReference type="RefSeq" id="WP_330501044.1">
    <property type="nucleotide sequence ID" value="NZ_JAZDWZ010000017.1"/>
</dbReference>
<dbReference type="InterPro" id="IPR002559">
    <property type="entry name" value="Transposase_11"/>
</dbReference>
<dbReference type="SUPFAM" id="SSF53098">
    <property type="entry name" value="Ribonuclease H-like"/>
    <property type="match status" value="1"/>
</dbReference>
<dbReference type="EMBL" id="JAZDWZ010000017">
    <property type="protein sequence ID" value="MEE3928631.1"/>
    <property type="molecule type" value="Genomic_DNA"/>
</dbReference>
<accession>A0ABU7MM73</accession>
<dbReference type="Gene3D" id="3.90.350.10">
    <property type="entry name" value="Transposase Inhibitor Protein From Tn5, Chain A, domain 1"/>
    <property type="match status" value="1"/>
</dbReference>
<sequence>MVGIKKYYIGSSTNNKRKKYLSIVCSQGYGKGVKRIIGLGYLDDFQKINPDSHMILKEKLKEINYEINELNKEQVKESLLNSIKSVNVEERLINHGVKSIYNVIDELQIFQSLPKSKHKQLEQLLKYTISSRIINPTSIIQTFNQKDDFKTDITLKKSSFYNLLDILSDSYQNIYKTMNKVISQKTNRDAELVYFDSSTAYFETFVRDGLRFPGYSKDGKFKEDQVVIGMATDPNGIPVHAEIFKGNTADSSTFIPFVLKMKSIYDIKKITIVADKGMSINKNIRFLEQNGLDFVISYRVKSATKEFKKYVLSESGWIGDENFKYKEQEIASFWKNKRNNGHIRKKIITYSSSRASKDRKDRQQLIQNFTKKQNKNGLVKIEDLMGMKKYKFYERIGKTEFKLNISKIKEDELYDGIYVYETSRTELKPSEVVEIYHKQWQIEENFRTLKSSLNVRPMHVWTEKHIRGHFVLCFIALVVLKYCIYKINKFFEDNGIVDKITNDKLIKIINGAFTHQKIINNEVKSETFISKNSDKMNDYWVLNEILR</sequence>
<dbReference type="Pfam" id="PF01609">
    <property type="entry name" value="DDE_Tnp_1"/>
    <property type="match status" value="1"/>
</dbReference>
<evidence type="ECO:0000313" key="3">
    <source>
        <dbReference type="Proteomes" id="UP001344817"/>
    </source>
</evidence>
<organism evidence="2 3">
    <name type="scientific">Mycoplasmopsis ciconiae</name>
    <dbReference type="NCBI Taxonomy" id="561067"/>
    <lineage>
        <taxon>Bacteria</taxon>
        <taxon>Bacillati</taxon>
        <taxon>Mycoplasmatota</taxon>
        <taxon>Mycoplasmoidales</taxon>
        <taxon>Metamycoplasmataceae</taxon>
        <taxon>Mycoplasmopsis</taxon>
    </lineage>
</organism>